<organism evidence="2 3">
    <name type="scientific">Psychracetigena formicireducens</name>
    <dbReference type="NCBI Taxonomy" id="2986056"/>
    <lineage>
        <taxon>Bacteria</taxon>
        <taxon>Bacillati</taxon>
        <taxon>Candidatus Lithacetigenota</taxon>
        <taxon>Candidatus Psychracetigena</taxon>
    </lineage>
</organism>
<dbReference type="Gene3D" id="3.40.50.300">
    <property type="entry name" value="P-loop containing nucleotide triphosphate hydrolases"/>
    <property type="match status" value="1"/>
</dbReference>
<protein>
    <recommendedName>
        <fullName evidence="4">ATP-binding protein</fullName>
    </recommendedName>
</protein>
<feature type="coiled-coil region" evidence="1">
    <location>
        <begin position="841"/>
        <end position="875"/>
    </location>
</feature>
<keyword evidence="1" id="KW-0175">Coiled coil</keyword>
<name>A0A9E2F2C8_PSYF1</name>
<proteinExistence type="predicted"/>
<evidence type="ECO:0000313" key="3">
    <source>
        <dbReference type="Proteomes" id="UP000811545"/>
    </source>
</evidence>
<reference evidence="2 3" key="1">
    <citation type="journal article" date="2021" name="bioRxiv">
        <title>Unique metabolic strategies in Hadean analogues reveal hints for primordial physiology.</title>
        <authorList>
            <person name="Nobu M.K."/>
            <person name="Nakai R."/>
            <person name="Tamazawa S."/>
            <person name="Mori H."/>
            <person name="Toyoda A."/>
            <person name="Ijiri A."/>
            <person name="Suzuki S."/>
            <person name="Kurokawa K."/>
            <person name="Kamagata Y."/>
            <person name="Tamaki H."/>
        </authorList>
    </citation>
    <scope>NUCLEOTIDE SEQUENCE [LARGE SCALE GENOMIC DNA]</scope>
    <source>
        <strain evidence="2">BS525</strain>
    </source>
</reference>
<accession>A0A9E2F2C8</accession>
<sequence length="944" mass="108149">MIVADYDKKWEPLSNEHKKKDEEIQQLLDKYTTGSLEDLAYAIIGTYGVGKTQLLFQIHKYAIEKNIIPLYFLAEDLFKEVVENNVTCTPGNVYKLIEDKVSSLREGLPNGDALEIYRILDPREKVRKDTPKVLETVLRKFSGKNIDGTKVLLLVDELEGQYPVLQKLDQTGERSPLMQWLESRTHLKFLAFAPAGIYELGGADRDRVKRKVIPAADVKYMRENLIKDAGKSNACWWLSRGKARQFFKTAEVLEKLESEYIRDVAKASRIIKGELDSIGQPPTEVPAALTDKISPSKISFLLELAPITCERGRRYIINTEKLQTGEFAERLIEAFKINKDNAILISEYFRKTVRALSDDEWLTYIDERDLPELFCLVLDHFLEYEHGSPEFLKTSKEILSLYERSKEEHAAMHGTIGTLWERREIERGLPLSIEEIRGAFPFPTMNPIVKDYVPNDMKRKWEGRNKPLWMWTDGNITVLFFASARDFIAYSETDEFLSSSLLDTKGVLCLLPYGEDLRKEEKKLLFKWLEGNGKLKIIKLQHLLTDFLLSASGELTAIPGNLQEILKDFKEDKEDILLSRKTGIYEKALSDTVKDELPKPETIYKGNPPDADNVWGRTQIGYRMIAVSGIALAFSHLKPEERLLLADLRELFKGTREGRGAGDLRYLISGREPPGKGGHTRLPDRLLPYQARGAGITNTEIIEKVKAYWHSEETDKIEELARILPLNNFLKLYQDEDVSRLLEAIWRTVRGNFEAEDLDGFIQKIQKDFIPTLNACQELEEAGSKFGLRGIAFGSYEQLVKSLPGFKKLLEVVRKSTDASPLVKSIVSILVESINDVDSDIRDLDNLCNNARRAMEDLNESAKNLKKNFWEYKRAVKFVDLKEQDIEQIINDQIKMVGIPDSEEAEREAAERKKYLDEVSTSLFRLEHELTDIENLFRTTKGVK</sequence>
<gene>
    <name evidence="2" type="ORF">DDT42_01399</name>
</gene>
<evidence type="ECO:0000256" key="1">
    <source>
        <dbReference type="SAM" id="Coils"/>
    </source>
</evidence>
<dbReference type="EMBL" id="QLTW01000108">
    <property type="protein sequence ID" value="MBT9145527.1"/>
    <property type="molecule type" value="Genomic_DNA"/>
</dbReference>
<dbReference type="InterPro" id="IPR027417">
    <property type="entry name" value="P-loop_NTPase"/>
</dbReference>
<evidence type="ECO:0008006" key="4">
    <source>
        <dbReference type="Google" id="ProtNLM"/>
    </source>
</evidence>
<dbReference type="AlphaFoldDB" id="A0A9E2F2C8"/>
<evidence type="ECO:0000313" key="2">
    <source>
        <dbReference type="EMBL" id="MBT9145527.1"/>
    </source>
</evidence>
<dbReference type="Proteomes" id="UP000811545">
    <property type="component" value="Unassembled WGS sequence"/>
</dbReference>
<comment type="caution">
    <text evidence="2">The sequence shown here is derived from an EMBL/GenBank/DDBJ whole genome shotgun (WGS) entry which is preliminary data.</text>
</comment>